<sequence>MNKVFDKLKTVFEAIAANKYVSAIRDGFIACMPIIIFSSIFMMVAYVPNAWGFYWPDNVTNALMVAYNYSMGLLALFVAGTTAKNLTDSKNLELPKTNQINPVAVIVASEISFVILSILPLKTGVDLTYMGTQGLICAYIVGLIVPNIYYVCIKNNVTIKLPAQVPGNIAQSFKDLIPMGLSVTAFWLFGVGFKAATGTVLPRWIIQVLSPLFQASDSYLGLALIAGAMAFFWFCGVQGPSIVQPAVVPIMIANTAANLQQYQAGQHVSHVLAMNTMDYVMNFGGTGSTLVVAFIMLFAARSAQLKAVGKAAFVPGTFSVNEPVLFGMPIIMNPMFFIPFLATPIVNVCLFKFFVSVLGMNSMMYTMPWTVPAPIGILISTGFAPLAFAFVLLTLVLDVAIYFPFIRVYDSTLLAEEKAKEEVIEDDGMAVLASDTVSPSIPTGLTVATATDDDATHVLPETAPSAHGEAYFKQNEVDVLVLCAGGGTSGILANALNKLSKERSLRLSAAARAYGQDMDLIKDMNMVILAPQMESMKGNLKKITDKYGVKLVTTTGRQYIELTNNGDMALDFVESNL</sequence>
<feature type="transmembrane region" description="Helical" evidence="12">
    <location>
        <begin position="100"/>
        <end position="121"/>
    </location>
</feature>
<feature type="transmembrane region" description="Helical" evidence="12">
    <location>
        <begin position="133"/>
        <end position="152"/>
    </location>
</feature>
<keyword evidence="5" id="KW-0762">Sugar transport</keyword>
<evidence type="ECO:0000256" key="7">
    <source>
        <dbReference type="ARBA" id="ARBA00022683"/>
    </source>
</evidence>
<dbReference type="SUPFAM" id="SSF52794">
    <property type="entry name" value="PTS system IIB component-like"/>
    <property type="match status" value="1"/>
</dbReference>
<keyword evidence="3" id="KW-1003">Cell membrane</keyword>
<name>A0ABD5D097_LACPA</name>
<feature type="transmembrane region" description="Helical" evidence="12">
    <location>
        <begin position="336"/>
        <end position="355"/>
    </location>
</feature>
<dbReference type="GO" id="GO:0016740">
    <property type="term" value="F:transferase activity"/>
    <property type="evidence" value="ECO:0007669"/>
    <property type="project" value="UniProtKB-KW"/>
</dbReference>
<evidence type="ECO:0000259" key="14">
    <source>
        <dbReference type="PROSITE" id="PS51105"/>
    </source>
</evidence>
<keyword evidence="9 12" id="KW-1133">Transmembrane helix</keyword>
<keyword evidence="4" id="KW-0597">Phosphoprotein</keyword>
<comment type="subcellular location">
    <subcellularLocation>
        <location evidence="1">Cell membrane</location>
        <topology evidence="1">Multi-pass membrane protein</topology>
    </subcellularLocation>
</comment>
<dbReference type="EMBL" id="JAVKVH010000001">
    <property type="protein sequence ID" value="MDR7625191.1"/>
    <property type="molecule type" value="Genomic_DNA"/>
</dbReference>
<reference evidence="16" key="1">
    <citation type="submission" date="2023-07" db="EMBL/GenBank/DDBJ databases">
        <title>Lacticaseibacillus paracasei KCKM 0992.</title>
        <authorList>
            <person name="Kim T.W."/>
        </authorList>
    </citation>
    <scope>NUCLEOTIDE SEQUENCE [LARGE SCALE GENOMIC DNA]</scope>
    <source>
        <strain evidence="16">KCKM 0992</strain>
    </source>
</reference>
<dbReference type="InterPro" id="IPR004501">
    <property type="entry name" value="PTS_EIIC_3"/>
</dbReference>
<dbReference type="PANTHER" id="PTHR33989:SF8">
    <property type="entry name" value="PERMEASE IIC COMPONENT"/>
    <property type="match status" value="1"/>
</dbReference>
<feature type="transmembrane region" description="Helical" evidence="12">
    <location>
        <begin position="279"/>
        <end position="300"/>
    </location>
</feature>
<evidence type="ECO:0000256" key="8">
    <source>
        <dbReference type="ARBA" id="ARBA00022692"/>
    </source>
</evidence>
<keyword evidence="6 15" id="KW-0808">Transferase</keyword>
<dbReference type="CDD" id="cd05565">
    <property type="entry name" value="PTS_IIB_lactose"/>
    <property type="match status" value="1"/>
</dbReference>
<feature type="modified residue" description="Phosphocysteine; by EIIA" evidence="11">
    <location>
        <position position="483"/>
    </location>
</feature>
<dbReference type="RefSeq" id="WP_194959132.1">
    <property type="nucleotide sequence ID" value="NZ_CP133786.1"/>
</dbReference>
<evidence type="ECO:0000259" key="13">
    <source>
        <dbReference type="PROSITE" id="PS51100"/>
    </source>
</evidence>
<evidence type="ECO:0000256" key="10">
    <source>
        <dbReference type="ARBA" id="ARBA00023136"/>
    </source>
</evidence>
<dbReference type="InterPro" id="IPR003352">
    <property type="entry name" value="PTS_EIIC"/>
</dbReference>
<keyword evidence="8 12" id="KW-0812">Transmembrane</keyword>
<dbReference type="EC" id="2.7.1.207" evidence="15"/>
<evidence type="ECO:0000256" key="1">
    <source>
        <dbReference type="ARBA" id="ARBA00004651"/>
    </source>
</evidence>
<keyword evidence="2" id="KW-0813">Transport</keyword>
<evidence type="ECO:0000313" key="15">
    <source>
        <dbReference type="EMBL" id="MDR7625191.1"/>
    </source>
</evidence>
<dbReference type="InterPro" id="IPR051088">
    <property type="entry name" value="PTS_Sugar-EIIC/EIIB"/>
</dbReference>
<evidence type="ECO:0000256" key="12">
    <source>
        <dbReference type="SAM" id="Phobius"/>
    </source>
</evidence>
<evidence type="ECO:0000256" key="11">
    <source>
        <dbReference type="PROSITE-ProRule" id="PRU00423"/>
    </source>
</evidence>
<feature type="transmembrane region" description="Helical" evidence="12">
    <location>
        <begin position="375"/>
        <end position="403"/>
    </location>
</feature>
<dbReference type="PROSITE" id="PS51100">
    <property type="entry name" value="PTS_EIIB_TYPE_3"/>
    <property type="match status" value="1"/>
</dbReference>
<dbReference type="GO" id="GO:0005886">
    <property type="term" value="C:plasma membrane"/>
    <property type="evidence" value="ECO:0007669"/>
    <property type="project" value="UniProtKB-SubCell"/>
</dbReference>
<feature type="transmembrane region" description="Helical" evidence="12">
    <location>
        <begin position="59"/>
        <end position="79"/>
    </location>
</feature>
<dbReference type="PROSITE" id="PS51105">
    <property type="entry name" value="PTS_EIIC_TYPE_3"/>
    <property type="match status" value="1"/>
</dbReference>
<feature type="domain" description="PTS EIIB type-3" evidence="13">
    <location>
        <begin position="476"/>
        <end position="577"/>
    </location>
</feature>
<dbReference type="NCBIfam" id="TIGR00394">
    <property type="entry name" value="lac_pts_IIC"/>
    <property type="match status" value="1"/>
</dbReference>
<gene>
    <name evidence="15" type="ORF">RF672_11430</name>
</gene>
<evidence type="ECO:0000256" key="4">
    <source>
        <dbReference type="ARBA" id="ARBA00022553"/>
    </source>
</evidence>
<evidence type="ECO:0000313" key="16">
    <source>
        <dbReference type="Proteomes" id="UP001268544"/>
    </source>
</evidence>
<dbReference type="InterPro" id="IPR041713">
    <property type="entry name" value="PTS_IIB"/>
</dbReference>
<dbReference type="Gene3D" id="3.40.50.2300">
    <property type="match status" value="1"/>
</dbReference>
<dbReference type="AlphaFoldDB" id="A0ABD5D097"/>
<dbReference type="InterPro" id="IPR036095">
    <property type="entry name" value="PTS_EIIB-like_sf"/>
</dbReference>
<comment type="caution">
    <text evidence="15">The sequence shown here is derived from an EMBL/GenBank/DDBJ whole genome shotgun (WGS) entry which is preliminary data.</text>
</comment>
<dbReference type="PANTHER" id="PTHR33989">
    <property type="match status" value="1"/>
</dbReference>
<evidence type="ECO:0000256" key="3">
    <source>
        <dbReference type="ARBA" id="ARBA00022475"/>
    </source>
</evidence>
<feature type="domain" description="PTS EIIC type-3" evidence="14">
    <location>
        <begin position="4"/>
        <end position="405"/>
    </location>
</feature>
<accession>A0ABD5D097</accession>
<evidence type="ECO:0000256" key="6">
    <source>
        <dbReference type="ARBA" id="ARBA00022679"/>
    </source>
</evidence>
<protein>
    <submittedName>
        <fullName evidence="15">Lactose-specific PTS transporter subunit EIIC</fullName>
        <ecNumber evidence="15">2.7.1.207</ecNumber>
    </submittedName>
</protein>
<dbReference type="GO" id="GO:0009401">
    <property type="term" value="P:phosphoenolpyruvate-dependent sugar phosphotransferase system"/>
    <property type="evidence" value="ECO:0007669"/>
    <property type="project" value="UniProtKB-KW"/>
</dbReference>
<evidence type="ECO:0000256" key="5">
    <source>
        <dbReference type="ARBA" id="ARBA00022597"/>
    </source>
</evidence>
<organism evidence="15 16">
    <name type="scientific">Lacticaseibacillus paracasei</name>
    <name type="common">Lactobacillus paracasei</name>
    <dbReference type="NCBI Taxonomy" id="1597"/>
    <lineage>
        <taxon>Bacteria</taxon>
        <taxon>Bacillati</taxon>
        <taxon>Bacillota</taxon>
        <taxon>Bacilli</taxon>
        <taxon>Lactobacillales</taxon>
        <taxon>Lactobacillaceae</taxon>
        <taxon>Lacticaseibacillus</taxon>
    </lineage>
</organism>
<dbReference type="InterPro" id="IPR013012">
    <property type="entry name" value="PTS_EIIB_3"/>
</dbReference>
<dbReference type="Pfam" id="PF02378">
    <property type="entry name" value="PTS_EIIC"/>
    <property type="match status" value="1"/>
</dbReference>
<dbReference type="NCBIfam" id="TIGR00410">
    <property type="entry name" value="lacE"/>
    <property type="match status" value="1"/>
</dbReference>
<feature type="transmembrane region" description="Helical" evidence="12">
    <location>
        <begin position="181"/>
        <end position="206"/>
    </location>
</feature>
<keyword evidence="10 12" id="KW-0472">Membrane</keyword>
<dbReference type="Proteomes" id="UP001268544">
    <property type="component" value="Unassembled WGS sequence"/>
</dbReference>
<feature type="transmembrane region" description="Helical" evidence="12">
    <location>
        <begin position="27"/>
        <end position="47"/>
    </location>
</feature>
<proteinExistence type="predicted"/>
<keyword evidence="7" id="KW-0598">Phosphotransferase system</keyword>
<evidence type="ECO:0000256" key="2">
    <source>
        <dbReference type="ARBA" id="ARBA00022448"/>
    </source>
</evidence>
<evidence type="ECO:0000256" key="9">
    <source>
        <dbReference type="ARBA" id="ARBA00022989"/>
    </source>
</evidence>
<dbReference type="NCBIfam" id="TIGR00853">
    <property type="entry name" value="pts-lac"/>
    <property type="match status" value="1"/>
</dbReference>
<feature type="transmembrane region" description="Helical" evidence="12">
    <location>
        <begin position="218"/>
        <end position="235"/>
    </location>
</feature>
<dbReference type="InterPro" id="IPR004801">
    <property type="entry name" value="LacE"/>
</dbReference>